<keyword evidence="5" id="KW-0812">Transmembrane</keyword>
<evidence type="ECO:0008006" key="10">
    <source>
        <dbReference type="Google" id="ProtNLM"/>
    </source>
</evidence>
<protein>
    <recommendedName>
        <fullName evidence="10">SD-repeat containing protein B domain-containing protein</fullName>
    </recommendedName>
</protein>
<name>A0A7X5R148_9MICO</name>
<reference evidence="8 9" key="1">
    <citation type="submission" date="2020-02" db="EMBL/GenBank/DDBJ databases">
        <title>Sequencing the genomes of 1000 actinobacteria strains.</title>
        <authorList>
            <person name="Klenk H.-P."/>
        </authorList>
    </citation>
    <scope>NUCLEOTIDE SEQUENCE [LARGE SCALE GENOMIC DNA]</scope>
    <source>
        <strain evidence="8 9">DSM 27960</strain>
    </source>
</reference>
<organism evidence="8 9">
    <name type="scientific">Lysinibacter cavernae</name>
    <dbReference type="NCBI Taxonomy" id="1640652"/>
    <lineage>
        <taxon>Bacteria</taxon>
        <taxon>Bacillati</taxon>
        <taxon>Actinomycetota</taxon>
        <taxon>Actinomycetes</taxon>
        <taxon>Micrococcales</taxon>
        <taxon>Microbacteriaceae</taxon>
        <taxon>Lysinibacter</taxon>
    </lineage>
</organism>
<feature type="domain" description="SD-repeat containing protein B" evidence="6">
    <location>
        <begin position="510"/>
        <end position="581"/>
    </location>
</feature>
<evidence type="ECO:0000256" key="4">
    <source>
        <dbReference type="SAM" id="MobiDB-lite"/>
    </source>
</evidence>
<dbReference type="SUPFAM" id="SSF117074">
    <property type="entry name" value="Hypothetical protein PA1324"/>
    <property type="match status" value="1"/>
</dbReference>
<dbReference type="Proteomes" id="UP000541033">
    <property type="component" value="Unassembled WGS sequence"/>
</dbReference>
<evidence type="ECO:0000256" key="3">
    <source>
        <dbReference type="ARBA" id="ARBA00022729"/>
    </source>
</evidence>
<keyword evidence="5" id="KW-1133">Transmembrane helix</keyword>
<keyword evidence="9" id="KW-1185">Reference proteome</keyword>
<dbReference type="AlphaFoldDB" id="A0A7X5R148"/>
<dbReference type="InterPro" id="IPR013783">
    <property type="entry name" value="Ig-like_fold"/>
</dbReference>
<comment type="subcellular location">
    <subcellularLocation>
        <location evidence="1">Secreted</location>
    </subcellularLocation>
</comment>
<dbReference type="Pfam" id="PF19407">
    <property type="entry name" value="DUF5979"/>
    <property type="match status" value="2"/>
</dbReference>
<dbReference type="InterPro" id="IPR046022">
    <property type="entry name" value="DUF5979"/>
</dbReference>
<feature type="region of interest" description="Disordered" evidence="4">
    <location>
        <begin position="916"/>
        <end position="939"/>
    </location>
</feature>
<dbReference type="RefSeq" id="WP_167149510.1">
    <property type="nucleotide sequence ID" value="NZ_JAAMOX010000001.1"/>
</dbReference>
<dbReference type="EMBL" id="JAAMOX010000001">
    <property type="protein sequence ID" value="NIH53689.1"/>
    <property type="molecule type" value="Genomic_DNA"/>
</dbReference>
<evidence type="ECO:0000313" key="8">
    <source>
        <dbReference type="EMBL" id="NIH53689.1"/>
    </source>
</evidence>
<feature type="transmembrane region" description="Helical" evidence="5">
    <location>
        <begin position="950"/>
        <end position="969"/>
    </location>
</feature>
<dbReference type="Gene3D" id="2.60.40.740">
    <property type="match status" value="1"/>
</dbReference>
<dbReference type="GO" id="GO:0005576">
    <property type="term" value="C:extracellular region"/>
    <property type="evidence" value="ECO:0007669"/>
    <property type="project" value="UniProtKB-SubCell"/>
</dbReference>
<accession>A0A7X5R148</accession>
<evidence type="ECO:0000313" key="9">
    <source>
        <dbReference type="Proteomes" id="UP000541033"/>
    </source>
</evidence>
<feature type="domain" description="DUF5979" evidence="7">
    <location>
        <begin position="789"/>
        <end position="909"/>
    </location>
</feature>
<gene>
    <name evidence="8" type="ORF">FHX76_001557</name>
</gene>
<dbReference type="GO" id="GO:0005975">
    <property type="term" value="P:carbohydrate metabolic process"/>
    <property type="evidence" value="ECO:0007669"/>
    <property type="project" value="UniProtKB-ARBA"/>
</dbReference>
<evidence type="ECO:0000256" key="5">
    <source>
        <dbReference type="SAM" id="Phobius"/>
    </source>
</evidence>
<keyword evidence="3" id="KW-0732">Signal</keyword>
<sequence length="989" mass="102819">MTLSTPPAGGITVEYGKLAAGGSWGNSLEQSLDANTGRYTGDWTPQLAAGQDCGTSAQSKGDMVFSTDPIADGWNLEDVNIIRVTGKDGKLDAGTSLIARAKLTTRESFYGGPNAGERIIDGVIAANLVGYKWNNGYKSPITYDPNTHLGAGMRGDRLTVQSVSIGVKKTADKVTSGDDLLKVTNVGDMFTWSLTPTLTSPLADATARNLTVTDTLPAGLLYEDSCTVTPSGVGGPIIGVDAQGRTTLTWNFGDRLATDTLPVIDICTSASQLLPAGTTLVNTVDVRADNVTYNKNQHQATKSVNTYATEGLRVQMGVDQRINFTDSLQNWSLTWANTAIGADIMPSQAIYVFPTNGDDGDDFAAKRRTYGSEYSGTLHLTGALPAPTASGGATGDVAGTWYYTSADAKSVSQRANDASNDLASGSTKWCTEADFGSAGCPASFDDVTAVRFIQDGNLTSQTQITVNVPLQAADNVAADLYIGSFGVWSETFATQPVVSNEPYVQVLGFSLGDLIWQDNDQNGVYDPAVDAGVPAGVKVQVYKVESDGSENMVAETTTNDQGRWVANKLDSGDYYVLVPADQFAEGGPLFGYGASRNGIQTDPNTDANEDVDNNNELLADGGLRSAGLMTLSATVDPPNVTGDEPLGDDVAKMVTNRLTGDDFTNMTLDLAVEALGGIKITKQLSGEGVQTFAGGNSLTFALACKVGNEDIPVDDVVLTVSDDATTVTSEVITGLPLGTECSITETDKGSADAAADAVTVTVVPSAATADLPANTVLASLTNYYSAGTLSLTKQVEGTPLALTQAEGKAFEVLVTCAVPVTVPGGDDTIATVYSGTVKIKAGQTKQLADDQGGARRLPIGTHCYAEETDAGVAVSHTVDFDSYDNAAVITDGTPDQLQALAITVVNTFDESTIVVPPVDPKDPEDPTVPNGTNGGNAAGAGGLTMTGAEGSTLAVVAALMALMLGALFMRRRRGREVVSGVTDHNASTK</sequence>
<dbReference type="Pfam" id="PF17210">
    <property type="entry name" value="SdrD_B"/>
    <property type="match status" value="1"/>
</dbReference>
<dbReference type="Gene3D" id="2.60.40.10">
    <property type="entry name" value="Immunoglobulins"/>
    <property type="match status" value="1"/>
</dbReference>
<evidence type="ECO:0000256" key="2">
    <source>
        <dbReference type="ARBA" id="ARBA00022525"/>
    </source>
</evidence>
<proteinExistence type="predicted"/>
<evidence type="ECO:0000259" key="7">
    <source>
        <dbReference type="Pfam" id="PF19407"/>
    </source>
</evidence>
<comment type="caution">
    <text evidence="8">The sequence shown here is derived from an EMBL/GenBank/DDBJ whole genome shotgun (WGS) entry which is preliminary data.</text>
</comment>
<feature type="domain" description="DUF5979" evidence="7">
    <location>
        <begin position="678"/>
        <end position="784"/>
    </location>
</feature>
<keyword evidence="2" id="KW-0964">Secreted</keyword>
<evidence type="ECO:0000259" key="6">
    <source>
        <dbReference type="Pfam" id="PF17210"/>
    </source>
</evidence>
<keyword evidence="5" id="KW-0472">Membrane</keyword>
<dbReference type="InterPro" id="IPR033764">
    <property type="entry name" value="Sdr_B"/>
</dbReference>
<evidence type="ECO:0000256" key="1">
    <source>
        <dbReference type="ARBA" id="ARBA00004613"/>
    </source>
</evidence>